<dbReference type="PANTHER" id="PTHR35849">
    <property type="entry name" value="BLR2341 PROTEIN"/>
    <property type="match status" value="1"/>
</dbReference>
<comment type="caution">
    <text evidence="2">The sequence shown here is derived from an EMBL/GenBank/DDBJ whole genome shotgun (WGS) entry which is preliminary data.</text>
</comment>
<dbReference type="Pfam" id="PF13466">
    <property type="entry name" value="STAS_2"/>
    <property type="match status" value="1"/>
</dbReference>
<dbReference type="InterPro" id="IPR002645">
    <property type="entry name" value="STAS_dom"/>
</dbReference>
<name>A0A1I3XDX5_9GAMM</name>
<reference evidence="2 3" key="1">
    <citation type="submission" date="2016-10" db="EMBL/GenBank/DDBJ databases">
        <authorList>
            <person name="Varghese N."/>
            <person name="Submissions S."/>
        </authorList>
    </citation>
    <scope>NUCLEOTIDE SEQUENCE [LARGE SCALE GENOMIC DNA]</scope>
    <source>
        <strain evidence="2 3">YR512</strain>
    </source>
</reference>
<dbReference type="InterPro" id="IPR052746">
    <property type="entry name" value="MlaB_ABC_Transporter"/>
</dbReference>
<proteinExistence type="predicted"/>
<sequence length="101" mass="11031">MSEPLRWQRTASTLALSGKLDRDTLLTLWQERDTAVADITTIDVAGLERVDSAGLALLVHLREIARAQGSAPLFSGISDKLQSLITLYNLQQIIVSAEKIA</sequence>
<protein>
    <submittedName>
        <fullName evidence="2">Phospholipid transport system transporter-binding protein</fullName>
    </submittedName>
</protein>
<dbReference type="PANTHER" id="PTHR35849:SF1">
    <property type="entry name" value="INTERMEMBRANE PHOSPHOLIPID TRANSPORT SYSTEM BINDING PROTEIN MLAB"/>
    <property type="match status" value="1"/>
</dbReference>
<dbReference type="PROSITE" id="PS50801">
    <property type="entry name" value="STAS"/>
    <property type="match status" value="1"/>
</dbReference>
<dbReference type="InterPro" id="IPR036513">
    <property type="entry name" value="STAS_dom_sf"/>
</dbReference>
<dbReference type="NCBIfam" id="NF033618">
    <property type="entry name" value="mlaB_1"/>
    <property type="match status" value="1"/>
</dbReference>
<gene>
    <name evidence="2" type="ORF">SAMN05518863_10554</name>
</gene>
<dbReference type="SUPFAM" id="SSF52091">
    <property type="entry name" value="SpoIIaa-like"/>
    <property type="match status" value="1"/>
</dbReference>
<keyword evidence="3" id="KW-1185">Reference proteome</keyword>
<dbReference type="EMBL" id="FOSD01000005">
    <property type="protein sequence ID" value="SFK17727.1"/>
    <property type="molecule type" value="Genomic_DNA"/>
</dbReference>
<dbReference type="InterPro" id="IPR058548">
    <property type="entry name" value="MlaB-like_STAS"/>
</dbReference>
<dbReference type="Gene3D" id="3.30.750.24">
    <property type="entry name" value="STAS domain"/>
    <property type="match status" value="1"/>
</dbReference>
<dbReference type="CDD" id="cd07043">
    <property type="entry name" value="STAS_anti-anti-sigma_factors"/>
    <property type="match status" value="1"/>
</dbReference>
<dbReference type="Proteomes" id="UP000198841">
    <property type="component" value="Unassembled WGS sequence"/>
</dbReference>
<dbReference type="InterPro" id="IPR049743">
    <property type="entry name" value="MlaB"/>
</dbReference>
<dbReference type="RefSeq" id="WP_008104353.1">
    <property type="nucleotide sequence ID" value="NZ_FOSD01000005.1"/>
</dbReference>
<evidence type="ECO:0000313" key="2">
    <source>
        <dbReference type="EMBL" id="SFK17727.1"/>
    </source>
</evidence>
<feature type="domain" description="STAS" evidence="1">
    <location>
        <begin position="14"/>
        <end position="101"/>
    </location>
</feature>
<evidence type="ECO:0000313" key="3">
    <source>
        <dbReference type="Proteomes" id="UP000198841"/>
    </source>
</evidence>
<accession>A0A1I3XDX5</accession>
<organism evidence="2 3">
    <name type="scientific">Candidatus Pantoea symbiotica</name>
    <dbReference type="NCBI Taxonomy" id="1884370"/>
    <lineage>
        <taxon>Bacteria</taxon>
        <taxon>Pseudomonadati</taxon>
        <taxon>Pseudomonadota</taxon>
        <taxon>Gammaproteobacteria</taxon>
        <taxon>Enterobacterales</taxon>
        <taxon>Erwiniaceae</taxon>
        <taxon>Pantoea</taxon>
    </lineage>
</organism>
<evidence type="ECO:0000259" key="1">
    <source>
        <dbReference type="PROSITE" id="PS50801"/>
    </source>
</evidence>